<dbReference type="EMBL" id="MSTI01000133">
    <property type="protein sequence ID" value="OLV16716.1"/>
    <property type="molecule type" value="Genomic_DNA"/>
</dbReference>
<keyword evidence="2" id="KW-1185">Reference proteome</keyword>
<accession>A0A1U7NUX5</accession>
<name>A0A1U7NUX5_9DEIO</name>
<proteinExistence type="predicted"/>
<reference evidence="1 2" key="1">
    <citation type="submission" date="2017-01" db="EMBL/GenBank/DDBJ databases">
        <title>Genome Analysis of Deinococcus marmoris KOPRI26562.</title>
        <authorList>
            <person name="Kim J.H."/>
            <person name="Oh H.-M."/>
        </authorList>
    </citation>
    <scope>NUCLEOTIDE SEQUENCE [LARGE SCALE GENOMIC DNA]</scope>
    <source>
        <strain evidence="1 2">KOPRI26562</strain>
    </source>
</reference>
<gene>
    <name evidence="1" type="ORF">BOO71_0011017</name>
</gene>
<evidence type="ECO:0000313" key="1">
    <source>
        <dbReference type="EMBL" id="OLV16716.1"/>
    </source>
</evidence>
<organism evidence="1 2">
    <name type="scientific">Deinococcus marmoris</name>
    <dbReference type="NCBI Taxonomy" id="249408"/>
    <lineage>
        <taxon>Bacteria</taxon>
        <taxon>Thermotogati</taxon>
        <taxon>Deinococcota</taxon>
        <taxon>Deinococci</taxon>
        <taxon>Deinococcales</taxon>
        <taxon>Deinococcaceae</taxon>
        <taxon>Deinococcus</taxon>
    </lineage>
</organism>
<evidence type="ECO:0000313" key="2">
    <source>
        <dbReference type="Proteomes" id="UP000186607"/>
    </source>
</evidence>
<sequence length="64" mass="7276">MSGLLGYRFSHRLADLPRQRFLRMGREADYGALDELGRHVVHGRLIAAGHGVDHSSWTRLRLPP</sequence>
<dbReference type="Proteomes" id="UP000186607">
    <property type="component" value="Unassembled WGS sequence"/>
</dbReference>
<protein>
    <submittedName>
        <fullName evidence="1">Mobile element protein</fullName>
    </submittedName>
</protein>
<comment type="caution">
    <text evidence="1">The sequence shown here is derived from an EMBL/GenBank/DDBJ whole genome shotgun (WGS) entry which is preliminary data.</text>
</comment>
<dbReference type="AlphaFoldDB" id="A0A1U7NUX5"/>
<dbReference type="STRING" id="249408.BOO71_0011017"/>